<organism evidence="1">
    <name type="scientific">Oryza meridionalis</name>
    <dbReference type="NCBI Taxonomy" id="40149"/>
    <lineage>
        <taxon>Eukaryota</taxon>
        <taxon>Viridiplantae</taxon>
        <taxon>Streptophyta</taxon>
        <taxon>Embryophyta</taxon>
        <taxon>Tracheophyta</taxon>
        <taxon>Spermatophyta</taxon>
        <taxon>Magnoliopsida</taxon>
        <taxon>Liliopsida</taxon>
        <taxon>Poales</taxon>
        <taxon>Poaceae</taxon>
        <taxon>BOP clade</taxon>
        <taxon>Oryzoideae</taxon>
        <taxon>Oryzeae</taxon>
        <taxon>Oryzinae</taxon>
        <taxon>Oryza</taxon>
    </lineage>
</organism>
<reference evidence="1" key="1">
    <citation type="submission" date="2015-04" db="UniProtKB">
        <authorList>
            <consortium name="EnsemblPlants"/>
        </authorList>
    </citation>
    <scope>IDENTIFICATION</scope>
</reference>
<dbReference type="HOGENOM" id="CLU_2908130_0_0_1"/>
<evidence type="ECO:0000313" key="2">
    <source>
        <dbReference type="Proteomes" id="UP000008021"/>
    </source>
</evidence>
<name>A0A0E0DND9_9ORYZ</name>
<dbReference type="AlphaFoldDB" id="A0A0E0DND9"/>
<dbReference type="EnsemblPlants" id="OMERI05G06520.1">
    <property type="protein sequence ID" value="OMERI05G06520.1"/>
    <property type="gene ID" value="OMERI05G06520"/>
</dbReference>
<dbReference type="Proteomes" id="UP000008021">
    <property type="component" value="Chromosome 5"/>
</dbReference>
<reference evidence="1" key="2">
    <citation type="submission" date="2018-05" db="EMBL/GenBank/DDBJ databases">
        <title>OmerRS3 (Oryza meridionalis Reference Sequence Version 3).</title>
        <authorList>
            <person name="Zhang J."/>
            <person name="Kudrna D."/>
            <person name="Lee S."/>
            <person name="Talag J."/>
            <person name="Welchert J."/>
            <person name="Wing R.A."/>
        </authorList>
    </citation>
    <scope>NUCLEOTIDE SEQUENCE [LARGE SCALE GENOMIC DNA]</scope>
    <source>
        <strain evidence="1">cv. OR44</strain>
    </source>
</reference>
<protein>
    <submittedName>
        <fullName evidence="1">Uncharacterized protein</fullName>
    </submittedName>
</protein>
<evidence type="ECO:0000313" key="1">
    <source>
        <dbReference type="EnsemblPlants" id="OMERI05G06520.1"/>
    </source>
</evidence>
<accession>A0A0E0DND9</accession>
<proteinExistence type="predicted"/>
<keyword evidence="2" id="KW-1185">Reference proteome</keyword>
<dbReference type="Gramene" id="OMERI05G06520.1">
    <property type="protein sequence ID" value="OMERI05G06520.1"/>
    <property type="gene ID" value="OMERI05G06520"/>
</dbReference>
<sequence>MAKKKLKAPMVAMAGAITVHDLMACPTQWDISMPITANHVFFGLELMTIPFRTAPRKLTKNT</sequence>